<organism evidence="1 2">
    <name type="scientific">Dickeya dadantii (strain 3937)</name>
    <name type="common">Erwinia chrysanthemi (strain 3937)</name>
    <dbReference type="NCBI Taxonomy" id="198628"/>
    <lineage>
        <taxon>Bacteria</taxon>
        <taxon>Pseudomonadati</taxon>
        <taxon>Pseudomonadota</taxon>
        <taxon>Gammaproteobacteria</taxon>
        <taxon>Enterobacterales</taxon>
        <taxon>Pectobacteriaceae</taxon>
        <taxon>Dickeya</taxon>
    </lineage>
</organism>
<dbReference type="KEGG" id="ddd:Dda3937_03157"/>
<dbReference type="STRING" id="198628.Dda3937_03157"/>
<dbReference type="EMBL" id="CP002038">
    <property type="protein sequence ID" value="ADM99675.1"/>
    <property type="molecule type" value="Genomic_DNA"/>
</dbReference>
<dbReference type="Proteomes" id="UP000006859">
    <property type="component" value="Chromosome"/>
</dbReference>
<evidence type="ECO:0000313" key="2">
    <source>
        <dbReference type="Proteomes" id="UP000006859"/>
    </source>
</evidence>
<proteinExistence type="predicted"/>
<gene>
    <name evidence="1" type="ordered locus">Dda3937_03157</name>
</gene>
<reference evidence="1 2" key="1">
    <citation type="journal article" date="2011" name="J. Bacteriol.">
        <title>Genome sequence of the plant-pathogenic bacterium Dickeya dadantii 3937.</title>
        <authorList>
            <person name="Glasner J.D."/>
            <person name="Yang C.H."/>
            <person name="Reverchon S."/>
            <person name="Hugouvieux-Cotte-Pattat N."/>
            <person name="Condemine G."/>
            <person name="Bohin J.P."/>
            <person name="Van Gijsegem F."/>
            <person name="Yang S."/>
            <person name="Franza T."/>
            <person name="Expert D."/>
            <person name="Plunkett G. III"/>
            <person name="San Francisco M.J."/>
            <person name="Charkowski A.O."/>
            <person name="Py B."/>
            <person name="Bell K."/>
            <person name="Rauscher L."/>
            <person name="Rodriguez-Palenzuela P."/>
            <person name="Toussaint A."/>
            <person name="Holeva M.C."/>
            <person name="He S.Y."/>
            <person name="Douet V."/>
            <person name="Boccara M."/>
            <person name="Blanco C."/>
            <person name="Toth I."/>
            <person name="Anderson B.D."/>
            <person name="Biehl B.S."/>
            <person name="Mau B."/>
            <person name="Flynn S.M."/>
            <person name="Barras F."/>
            <person name="Lindeberg M."/>
            <person name="Birch P.R."/>
            <person name="Tsuyumu S."/>
            <person name="Shi X."/>
            <person name="Hibbing M."/>
            <person name="Yap M.N."/>
            <person name="Carpentier M."/>
            <person name="Dassa E."/>
            <person name="Umehara M."/>
            <person name="Kim J.F."/>
            <person name="Rusch M."/>
            <person name="Soni P."/>
            <person name="Mayhew G.F."/>
            <person name="Fouts D.E."/>
            <person name="Gill S.R."/>
            <person name="Blattner F.R."/>
            <person name="Keen N.T."/>
            <person name="Perna N.T."/>
        </authorList>
    </citation>
    <scope>NUCLEOTIDE SEQUENCE [LARGE SCALE GENOMIC DNA]</scope>
    <source>
        <strain evidence="1 2">3937</strain>
    </source>
</reference>
<dbReference type="AlphaFoldDB" id="E0SC78"/>
<keyword evidence="2" id="KW-1185">Reference proteome</keyword>
<dbReference type="HOGENOM" id="CLU_2272904_0_0_6"/>
<protein>
    <submittedName>
        <fullName evidence="1">Uncharacterized protein</fullName>
    </submittedName>
</protein>
<name>E0SC78_DICD3</name>
<sequence>MVSGPEIMLACQLTGQLGRNPQIRNSACVAKYHWLHGGLTHQANRLHDIPVIFQAAGVLAASFPVPDFGKRLGVTLFATVLQTQNPLGIKSLVIGVSSLAGN</sequence>
<accession>E0SC78</accession>
<evidence type="ECO:0000313" key="1">
    <source>
        <dbReference type="EMBL" id="ADM99675.1"/>
    </source>
</evidence>